<keyword evidence="2" id="KW-1185">Reference proteome</keyword>
<dbReference type="EMBL" id="FOIJ01000015">
    <property type="protein sequence ID" value="SEU30255.1"/>
    <property type="molecule type" value="Genomic_DNA"/>
</dbReference>
<gene>
    <name evidence="1" type="ORF">SAMN05443639_11567</name>
</gene>
<dbReference type="Proteomes" id="UP000199181">
    <property type="component" value="Unassembled WGS sequence"/>
</dbReference>
<reference evidence="2" key="1">
    <citation type="submission" date="2016-10" db="EMBL/GenBank/DDBJ databases">
        <authorList>
            <person name="Varghese N."/>
            <person name="Submissions S."/>
        </authorList>
    </citation>
    <scope>NUCLEOTIDE SEQUENCE [LARGE SCALE GENOMIC DNA]</scope>
    <source>
        <strain evidence="2">DSM 16858</strain>
    </source>
</reference>
<dbReference type="AlphaFoldDB" id="A0A1I0KVV3"/>
<protein>
    <submittedName>
        <fullName evidence="1">Cys-rich repeat-containing protein</fullName>
    </submittedName>
</protein>
<name>A0A1I0KVV3_9BACT</name>
<proteinExistence type="predicted"/>
<accession>A0A1I0KVV3</accession>
<organism evidence="1 2">
    <name type="scientific">Stigmatella erecta</name>
    <dbReference type="NCBI Taxonomy" id="83460"/>
    <lineage>
        <taxon>Bacteria</taxon>
        <taxon>Pseudomonadati</taxon>
        <taxon>Myxococcota</taxon>
        <taxon>Myxococcia</taxon>
        <taxon>Myxococcales</taxon>
        <taxon>Cystobacterineae</taxon>
        <taxon>Archangiaceae</taxon>
        <taxon>Stigmatella</taxon>
    </lineage>
</organism>
<evidence type="ECO:0000313" key="2">
    <source>
        <dbReference type="Proteomes" id="UP000199181"/>
    </source>
</evidence>
<sequence>MPRMRWVNGRALIRMGVGVLLPLPLVLLLGTLLRPSPPSDARVSPMLDNEQRMRLATYGRTCESTSACEPPLGCLYELRHGHAYCTDSQCLTDAQCPEGEVCRAFATGEQGPLVRICAPVGVRQEGEGCFKVPVDQQSACASGLLCGGKDNWCARPCRLDAPTECPEGFFCADTTPQPVCLPTCEGRGCPPGKQCIRFEEGASLCASVYGISCQQAPCPEGQRCTVRTDPPQPGKVWMRCVAECGENHPPCPSGMICDDWQCIPGCEPQGPALCAEGFRCRQAWPDAPFACHPDWSPVP</sequence>
<evidence type="ECO:0000313" key="1">
    <source>
        <dbReference type="EMBL" id="SEU30255.1"/>
    </source>
</evidence>